<organism evidence="4 5">
    <name type="scientific">Moraxella caprae</name>
    <dbReference type="NCBI Taxonomy" id="90240"/>
    <lineage>
        <taxon>Bacteria</taxon>
        <taxon>Pseudomonadati</taxon>
        <taxon>Pseudomonadota</taxon>
        <taxon>Gammaproteobacteria</taxon>
        <taxon>Moraxellales</taxon>
        <taxon>Moraxellaceae</taxon>
        <taxon>Moraxella</taxon>
    </lineage>
</organism>
<dbReference type="Pfam" id="PF07996">
    <property type="entry name" value="T4SS"/>
    <property type="match status" value="1"/>
</dbReference>
<feature type="compositionally biased region" description="Polar residues" evidence="2">
    <location>
        <begin position="213"/>
        <end position="234"/>
    </location>
</feature>
<sequence>MKVNFTKKAMAAILSLSLIAPVGVVMTSTTAHAITVFDPAIFARQLQQLNEAKRQYDQAKATYDQFRGSRDIGVLFNQYGSQMPKEMQDMYKDYQSGNWAGLADKVARLEKSQQLTGTQKEQLSQIANRAKMQALGNKVVLDDMFAKSNQRFAQIQRMANSVDLQKDPKAAADLLNRIQVEIAMIQLQSNQLQMMNMLMQAEKDMQEQRALENSRQFNNSQNSKRTQYKSVFNK</sequence>
<keyword evidence="3" id="KW-0732">Signal</keyword>
<dbReference type="SUPFAM" id="SSF101082">
    <property type="entry name" value="Typo IV secretion system protein TraC"/>
    <property type="match status" value="1"/>
</dbReference>
<keyword evidence="1" id="KW-0175">Coiled coil</keyword>
<feature type="coiled-coil region" evidence="1">
    <location>
        <begin position="42"/>
        <end position="69"/>
    </location>
</feature>
<feature type="chain" id="PRO_5017069469" evidence="3">
    <location>
        <begin position="34"/>
        <end position="234"/>
    </location>
</feature>
<dbReference type="InterPro" id="IPR023220">
    <property type="entry name" value="T4SS_VirB5-domain"/>
</dbReference>
<evidence type="ECO:0000313" key="4">
    <source>
        <dbReference type="EMBL" id="STY98637.1"/>
    </source>
</evidence>
<dbReference type="EMBL" id="UGQB01000002">
    <property type="protein sequence ID" value="STY98637.1"/>
    <property type="molecule type" value="Genomic_DNA"/>
</dbReference>
<gene>
    <name evidence="4" type="ORF">NCTC12877_00017</name>
</gene>
<evidence type="ECO:0000256" key="3">
    <source>
        <dbReference type="SAM" id="SignalP"/>
    </source>
</evidence>
<accession>A0A378QCK5</accession>
<dbReference type="STRING" id="1122244.GCA_000426885_02353"/>
<dbReference type="Proteomes" id="UP000254065">
    <property type="component" value="Unassembled WGS sequence"/>
</dbReference>
<dbReference type="InterPro" id="IPR014158">
    <property type="entry name" value="T4SS_VirB5"/>
</dbReference>
<feature type="region of interest" description="Disordered" evidence="2">
    <location>
        <begin position="205"/>
        <end position="234"/>
    </location>
</feature>
<protein>
    <submittedName>
        <fullName evidence="4">P-type DNA transfer protein VirB5</fullName>
    </submittedName>
</protein>
<keyword evidence="5" id="KW-1185">Reference proteome</keyword>
<reference evidence="4 5" key="1">
    <citation type="submission" date="2018-06" db="EMBL/GenBank/DDBJ databases">
        <authorList>
            <consortium name="Pathogen Informatics"/>
            <person name="Doyle S."/>
        </authorList>
    </citation>
    <scope>NUCLEOTIDE SEQUENCE [LARGE SCALE GENOMIC DNA]</scope>
    <source>
        <strain evidence="4 5">NCTC12877</strain>
    </source>
</reference>
<feature type="signal peptide" evidence="3">
    <location>
        <begin position="1"/>
        <end position="33"/>
    </location>
</feature>
<evidence type="ECO:0000256" key="1">
    <source>
        <dbReference type="SAM" id="Coils"/>
    </source>
</evidence>
<evidence type="ECO:0000313" key="5">
    <source>
        <dbReference type="Proteomes" id="UP000254065"/>
    </source>
</evidence>
<name>A0A378QCK5_9GAMM</name>
<proteinExistence type="predicted"/>
<dbReference type="RefSeq" id="WP_029103703.1">
    <property type="nucleotide sequence ID" value="NZ_UGQB01000002.1"/>
</dbReference>
<dbReference type="CDD" id="cd14262">
    <property type="entry name" value="VirB5_like"/>
    <property type="match status" value="1"/>
</dbReference>
<evidence type="ECO:0000256" key="2">
    <source>
        <dbReference type="SAM" id="MobiDB-lite"/>
    </source>
</evidence>
<dbReference type="Gene3D" id="1.20.58.430">
    <property type="entry name" value="Type IV secretion system, VirB5-domain"/>
    <property type="match status" value="1"/>
</dbReference>
<dbReference type="AlphaFoldDB" id="A0A378QCK5"/>